<protein>
    <submittedName>
        <fullName evidence="2">Uncharacterized protein</fullName>
    </submittedName>
</protein>
<accession>A0ABN8AW88</accession>
<evidence type="ECO:0000313" key="2">
    <source>
        <dbReference type="EMBL" id="CAH0400440.1"/>
    </source>
</evidence>
<name>A0ABN8AW88_CHISP</name>
<dbReference type="PANTHER" id="PTHR21163:SF0">
    <property type="entry name" value="GH08205P-RELATED"/>
    <property type="match status" value="1"/>
</dbReference>
<sequence length="247" mass="28126">MKSLVVLFALASIALSAPQPKKVFHENYKDFIDLIEELSGDEIAHLMSHYIVHEEFIATVAYLNTADFKNLIYEMESLPEFSDVLDFLESHSIDITYFIDFINEMLENPDSETDFRNARHETSGTDFNSFIRDTIVLVPKAELAALYDQKMVEDEDFKAAMEGLQSEEWEQVFDALWASEVFQAEVKTLADNGVDINLLIDQLVAAIYPPPLLFKPYGCGMPYPTPSEDLLINLYLKGMFALICIKI</sequence>
<evidence type="ECO:0000313" key="3">
    <source>
        <dbReference type="Proteomes" id="UP001153292"/>
    </source>
</evidence>
<proteinExistence type="predicted"/>
<dbReference type="InterPro" id="IPR010629">
    <property type="entry name" value="Ins_allergen"/>
</dbReference>
<dbReference type="Pfam" id="PF06757">
    <property type="entry name" value="Ins_allergen_rp"/>
    <property type="match status" value="1"/>
</dbReference>
<feature type="signal peptide" evidence="1">
    <location>
        <begin position="1"/>
        <end position="16"/>
    </location>
</feature>
<organism evidence="2 3">
    <name type="scientific">Chilo suppressalis</name>
    <name type="common">Asiatic rice borer moth</name>
    <dbReference type="NCBI Taxonomy" id="168631"/>
    <lineage>
        <taxon>Eukaryota</taxon>
        <taxon>Metazoa</taxon>
        <taxon>Ecdysozoa</taxon>
        <taxon>Arthropoda</taxon>
        <taxon>Hexapoda</taxon>
        <taxon>Insecta</taxon>
        <taxon>Pterygota</taxon>
        <taxon>Neoptera</taxon>
        <taxon>Endopterygota</taxon>
        <taxon>Lepidoptera</taxon>
        <taxon>Glossata</taxon>
        <taxon>Ditrysia</taxon>
        <taxon>Pyraloidea</taxon>
        <taxon>Crambidae</taxon>
        <taxon>Crambinae</taxon>
        <taxon>Chilo</taxon>
    </lineage>
</organism>
<feature type="chain" id="PRO_5047041879" evidence="1">
    <location>
        <begin position="17"/>
        <end position="247"/>
    </location>
</feature>
<evidence type="ECO:0000256" key="1">
    <source>
        <dbReference type="SAM" id="SignalP"/>
    </source>
</evidence>
<dbReference type="Proteomes" id="UP001153292">
    <property type="component" value="Chromosome 17"/>
</dbReference>
<reference evidence="2" key="1">
    <citation type="submission" date="2021-12" db="EMBL/GenBank/DDBJ databases">
        <authorList>
            <person name="King R."/>
        </authorList>
    </citation>
    <scope>NUCLEOTIDE SEQUENCE</scope>
</reference>
<dbReference type="PANTHER" id="PTHR21163">
    <property type="entry name" value="PROTEIN G12"/>
    <property type="match status" value="1"/>
</dbReference>
<dbReference type="EMBL" id="OU963910">
    <property type="protein sequence ID" value="CAH0400440.1"/>
    <property type="molecule type" value="Genomic_DNA"/>
</dbReference>
<gene>
    <name evidence="2" type="ORF">CHILSU_LOCUS3634</name>
</gene>
<keyword evidence="1" id="KW-0732">Signal</keyword>
<keyword evidence="3" id="KW-1185">Reference proteome</keyword>